<comment type="caution">
    <text evidence="1">The sequence shown here is derived from an EMBL/GenBank/DDBJ whole genome shotgun (WGS) entry which is preliminary data.</text>
</comment>
<dbReference type="EMBL" id="BAAATR010000009">
    <property type="protein sequence ID" value="GAA2242398.1"/>
    <property type="molecule type" value="Genomic_DNA"/>
</dbReference>
<protein>
    <submittedName>
        <fullName evidence="1">Uncharacterized protein</fullName>
    </submittedName>
</protein>
<evidence type="ECO:0000313" key="2">
    <source>
        <dbReference type="Proteomes" id="UP001500305"/>
    </source>
</evidence>
<proteinExistence type="predicted"/>
<organism evidence="1 2">
    <name type="scientific">Kitasatospora cystarginea</name>
    <dbReference type="NCBI Taxonomy" id="58350"/>
    <lineage>
        <taxon>Bacteria</taxon>
        <taxon>Bacillati</taxon>
        <taxon>Actinomycetota</taxon>
        <taxon>Actinomycetes</taxon>
        <taxon>Kitasatosporales</taxon>
        <taxon>Streptomycetaceae</taxon>
        <taxon>Kitasatospora</taxon>
    </lineage>
</organism>
<evidence type="ECO:0000313" key="1">
    <source>
        <dbReference type="EMBL" id="GAA2242398.1"/>
    </source>
</evidence>
<dbReference type="Proteomes" id="UP001500305">
    <property type="component" value="Unassembled WGS sequence"/>
</dbReference>
<reference evidence="2" key="1">
    <citation type="journal article" date="2019" name="Int. J. Syst. Evol. Microbiol.">
        <title>The Global Catalogue of Microorganisms (GCM) 10K type strain sequencing project: providing services to taxonomists for standard genome sequencing and annotation.</title>
        <authorList>
            <consortium name="The Broad Institute Genomics Platform"/>
            <consortium name="The Broad Institute Genome Sequencing Center for Infectious Disease"/>
            <person name="Wu L."/>
            <person name="Ma J."/>
        </authorList>
    </citation>
    <scope>NUCLEOTIDE SEQUENCE [LARGE SCALE GENOMIC DNA]</scope>
    <source>
        <strain evidence="2">JCM 7356</strain>
    </source>
</reference>
<name>A0ABP5QU09_9ACTN</name>
<keyword evidence="2" id="KW-1185">Reference proteome</keyword>
<accession>A0ABP5QU09</accession>
<gene>
    <name evidence="1" type="ORF">GCM10010430_24970</name>
</gene>
<sequence>MVRLCLPEVELVDGEYHEGGGVAPTALAAHEERSRRRLSGLADRLVSGV</sequence>